<dbReference type="Proteomes" id="UP001230220">
    <property type="component" value="Unassembled WGS sequence"/>
</dbReference>
<keyword evidence="4 6" id="KW-1133">Transmembrane helix</keyword>
<feature type="transmembrane region" description="Helical" evidence="6">
    <location>
        <begin position="219"/>
        <end position="237"/>
    </location>
</feature>
<keyword evidence="5 6" id="KW-0472">Membrane</keyword>
<dbReference type="Pfam" id="PF02653">
    <property type="entry name" value="BPD_transp_2"/>
    <property type="match status" value="1"/>
</dbReference>
<gene>
    <name evidence="7" type="ORF">J2S15_000663</name>
</gene>
<dbReference type="RefSeq" id="WP_307405457.1">
    <property type="nucleotide sequence ID" value="NZ_JAUSUR010000001.1"/>
</dbReference>
<feature type="transmembrane region" description="Helical" evidence="6">
    <location>
        <begin position="249"/>
        <end position="267"/>
    </location>
</feature>
<dbReference type="EMBL" id="JAUSUR010000001">
    <property type="protein sequence ID" value="MDQ0359932.1"/>
    <property type="molecule type" value="Genomic_DNA"/>
</dbReference>
<feature type="transmembrane region" description="Helical" evidence="6">
    <location>
        <begin position="139"/>
        <end position="160"/>
    </location>
</feature>
<feature type="transmembrane region" description="Helical" evidence="6">
    <location>
        <begin position="273"/>
        <end position="294"/>
    </location>
</feature>
<protein>
    <submittedName>
        <fullName evidence="7">ABC transport system permease protein</fullName>
    </submittedName>
</protein>
<comment type="subcellular location">
    <subcellularLocation>
        <location evidence="1">Cell membrane</location>
        <topology evidence="1">Multi-pass membrane protein</topology>
    </subcellularLocation>
</comment>
<organism evidence="7 8">
    <name type="scientific">Breznakia pachnodae</name>
    <dbReference type="NCBI Taxonomy" id="265178"/>
    <lineage>
        <taxon>Bacteria</taxon>
        <taxon>Bacillati</taxon>
        <taxon>Bacillota</taxon>
        <taxon>Erysipelotrichia</taxon>
        <taxon>Erysipelotrichales</taxon>
        <taxon>Erysipelotrichaceae</taxon>
        <taxon>Breznakia</taxon>
    </lineage>
</organism>
<evidence type="ECO:0000256" key="4">
    <source>
        <dbReference type="ARBA" id="ARBA00022989"/>
    </source>
</evidence>
<reference evidence="7 8" key="1">
    <citation type="submission" date="2023-07" db="EMBL/GenBank/DDBJ databases">
        <title>Genomic Encyclopedia of Type Strains, Phase IV (KMG-IV): sequencing the most valuable type-strain genomes for metagenomic binning, comparative biology and taxonomic classification.</title>
        <authorList>
            <person name="Goeker M."/>
        </authorList>
    </citation>
    <scope>NUCLEOTIDE SEQUENCE [LARGE SCALE GENOMIC DNA]</scope>
    <source>
        <strain evidence="7 8">DSM 16784</strain>
    </source>
</reference>
<proteinExistence type="predicted"/>
<evidence type="ECO:0000256" key="6">
    <source>
        <dbReference type="SAM" id="Phobius"/>
    </source>
</evidence>
<feature type="transmembrane region" description="Helical" evidence="6">
    <location>
        <begin position="59"/>
        <end position="79"/>
    </location>
</feature>
<dbReference type="PANTHER" id="PTHR32196">
    <property type="entry name" value="ABC TRANSPORTER PERMEASE PROTEIN YPHD-RELATED-RELATED"/>
    <property type="match status" value="1"/>
</dbReference>
<sequence length="307" mass="33338">MSLGTILGAIELGLIFAIMSYGIFITFKILDFPDLTVDGSFTLGCVVSATLVLQDQSLLGIVLAVGAGALAGLVTGFLHTKMKVQYILAGIITMTGLYSINLKVGGKPNLSLYGKETIFTYFSSFLNNLGLPADFVSRYYKLVLLILIVLILGVLLYLFFKTQTGLAIRATGNNEEMVRASSINTDAMKMAGLALANAFVALSASIYTQHQMFYDISQGIGMMVVGLTSIIVGESLFGRRTILNSFISLVLGAILYRLLLSYALSLGMNPNDWKLLCATLVAVVISLPTVKKFIEKKQKQRSKRRKV</sequence>
<feature type="transmembrane region" description="Helical" evidence="6">
    <location>
        <begin position="187"/>
        <end position="207"/>
    </location>
</feature>
<evidence type="ECO:0000256" key="1">
    <source>
        <dbReference type="ARBA" id="ARBA00004651"/>
    </source>
</evidence>
<evidence type="ECO:0000256" key="3">
    <source>
        <dbReference type="ARBA" id="ARBA00022692"/>
    </source>
</evidence>
<keyword evidence="2" id="KW-1003">Cell membrane</keyword>
<name>A0ABU0DZ76_9FIRM</name>
<evidence type="ECO:0000256" key="2">
    <source>
        <dbReference type="ARBA" id="ARBA00022475"/>
    </source>
</evidence>
<comment type="caution">
    <text evidence="7">The sequence shown here is derived from an EMBL/GenBank/DDBJ whole genome shotgun (WGS) entry which is preliminary data.</text>
</comment>
<dbReference type="CDD" id="cd06574">
    <property type="entry name" value="TM_PBP1_branched-chain-AA_like"/>
    <property type="match status" value="1"/>
</dbReference>
<accession>A0ABU0DZ76</accession>
<feature type="transmembrane region" description="Helical" evidence="6">
    <location>
        <begin position="6"/>
        <end position="27"/>
    </location>
</feature>
<keyword evidence="8" id="KW-1185">Reference proteome</keyword>
<dbReference type="InterPro" id="IPR001851">
    <property type="entry name" value="ABC_transp_permease"/>
</dbReference>
<evidence type="ECO:0000313" key="7">
    <source>
        <dbReference type="EMBL" id="MDQ0359932.1"/>
    </source>
</evidence>
<keyword evidence="3 6" id="KW-0812">Transmembrane</keyword>
<evidence type="ECO:0000256" key="5">
    <source>
        <dbReference type="ARBA" id="ARBA00023136"/>
    </source>
</evidence>
<dbReference type="PANTHER" id="PTHR32196:SF69">
    <property type="entry name" value="BRANCHED-CHAIN AMINO ACID TRANSPORT SYSTEM, PERMEASE PROTEIN"/>
    <property type="match status" value="1"/>
</dbReference>
<feature type="transmembrane region" description="Helical" evidence="6">
    <location>
        <begin position="86"/>
        <end position="104"/>
    </location>
</feature>
<evidence type="ECO:0000313" key="8">
    <source>
        <dbReference type="Proteomes" id="UP001230220"/>
    </source>
</evidence>